<protein>
    <submittedName>
        <fullName evidence="2">Uncharacterized protein</fullName>
    </submittedName>
</protein>
<dbReference type="RefSeq" id="YP_009551589.1">
    <property type="nucleotide sequence ID" value="NC_040451.1"/>
</dbReference>
<keyword evidence="1" id="KW-1133">Transmembrane helix</keyword>
<keyword evidence="1" id="KW-0472">Membrane</keyword>
<sequence>MTLLHIAAIGSILLFRSCTGVSSVMEGNKVICGPTCLLNSPLVSIVGSVCPLAEVVPQMKLKTVCYNDTDVYEYSPGANCVSFLCYAIAGSKFKKKDEVCKDDGTFGLACNSTSDKIIIGLVLLGALTISQVFLTLIKILSILYLVPQLTIKFISRLTRCRTCSKKKDDLEMGSDKGQYSIVSVPDLDPRVRLGNV</sequence>
<dbReference type="GeneID" id="41704337"/>
<name>A0A3G1Z1J3_9VIRU</name>
<evidence type="ECO:0000313" key="2">
    <source>
        <dbReference type="EMBL" id="AYL40768.1"/>
    </source>
</evidence>
<accession>A0A3G1Z1J3</accession>
<organism evidence="2 3">
    <name type="scientific">Melon chlorotic spot virus</name>
    <dbReference type="NCBI Taxonomy" id="2479459"/>
    <lineage>
        <taxon>Viruses</taxon>
        <taxon>Riboviria</taxon>
        <taxon>Orthornavirae</taxon>
        <taxon>Negarnaviricota</taxon>
        <taxon>Polyploviricotina</taxon>
        <taxon>Bunyaviricetes</taxon>
        <taxon>Hareavirales</taxon>
        <taxon>Phenuiviridae</taxon>
        <taxon>Mechlorovirus</taxon>
        <taxon>Mechlorovirus cucumeris</taxon>
    </lineage>
</organism>
<keyword evidence="1" id="KW-0812">Transmembrane</keyword>
<dbReference type="Proteomes" id="UP000288904">
    <property type="component" value="Genome"/>
</dbReference>
<proteinExistence type="predicted"/>
<reference evidence="2" key="1">
    <citation type="journal article" date="2018" name="Arch. Virol.">
        <title>Characterization of the first tenuivirus naturally infecting dicotyledonous plants.</title>
        <authorList>
            <person name="Lecoq H."/>
            <person name="Wipf-Scheibel C."/>
            <person name="Verdin E."/>
            <person name="Desbiez C."/>
        </authorList>
    </citation>
    <scope>NUCLEOTIDE SEQUENCE [LARGE SCALE GENOMIC DNA]</scope>
    <source>
        <strain evidence="2">E11-018</strain>
    </source>
</reference>
<dbReference type="KEGG" id="vg:41704337"/>
<evidence type="ECO:0000256" key="1">
    <source>
        <dbReference type="SAM" id="Phobius"/>
    </source>
</evidence>
<feature type="transmembrane region" description="Helical" evidence="1">
    <location>
        <begin position="117"/>
        <end position="146"/>
    </location>
</feature>
<dbReference type="EMBL" id="MH817470">
    <property type="protein sequence ID" value="AYL40768.1"/>
    <property type="molecule type" value="Genomic_RNA"/>
</dbReference>
<keyword evidence="3" id="KW-1185">Reference proteome</keyword>
<evidence type="ECO:0000313" key="3">
    <source>
        <dbReference type="Proteomes" id="UP000288904"/>
    </source>
</evidence>